<gene>
    <name evidence="2" type="ORF">MPOCJGCO_1649</name>
</gene>
<evidence type="ECO:0000256" key="1">
    <source>
        <dbReference type="SAM" id="SignalP"/>
    </source>
</evidence>
<dbReference type="Proteomes" id="UP001055057">
    <property type="component" value="Unassembled WGS sequence"/>
</dbReference>
<evidence type="ECO:0000313" key="3">
    <source>
        <dbReference type="Proteomes" id="UP001055057"/>
    </source>
</evidence>
<keyword evidence="1" id="KW-0732">Signal</keyword>
<keyword evidence="3" id="KW-1185">Reference proteome</keyword>
<reference evidence="2" key="1">
    <citation type="journal article" date="2021" name="Front. Microbiol.">
        <title>Comprehensive Comparative Genomics and Phenotyping of Methylobacterium Species.</title>
        <authorList>
            <person name="Alessa O."/>
            <person name="Ogura Y."/>
            <person name="Fujitani Y."/>
            <person name="Takami H."/>
            <person name="Hayashi T."/>
            <person name="Sahin N."/>
            <person name="Tani A."/>
        </authorList>
    </citation>
    <scope>NUCLEOTIDE SEQUENCE</scope>
    <source>
        <strain evidence="2">DSM 23632</strain>
    </source>
</reference>
<feature type="signal peptide" evidence="1">
    <location>
        <begin position="1"/>
        <end position="19"/>
    </location>
</feature>
<name>A0ABQ4TXX2_9HYPH</name>
<evidence type="ECO:0000313" key="2">
    <source>
        <dbReference type="EMBL" id="GJE59553.1"/>
    </source>
</evidence>
<organism evidence="2 3">
    <name type="scientific">Methylobacterium trifolii</name>
    <dbReference type="NCBI Taxonomy" id="1003092"/>
    <lineage>
        <taxon>Bacteria</taxon>
        <taxon>Pseudomonadati</taxon>
        <taxon>Pseudomonadota</taxon>
        <taxon>Alphaproteobacteria</taxon>
        <taxon>Hyphomicrobiales</taxon>
        <taxon>Methylobacteriaceae</taxon>
        <taxon>Methylobacterium</taxon>
    </lineage>
</organism>
<dbReference type="RefSeq" id="WP_238182129.1">
    <property type="nucleotide sequence ID" value="NZ_BPRB01000084.1"/>
</dbReference>
<accession>A0ABQ4TXX2</accession>
<proteinExistence type="predicted"/>
<comment type="caution">
    <text evidence="2">The sequence shown here is derived from an EMBL/GenBank/DDBJ whole genome shotgun (WGS) entry which is preliminary data.</text>
</comment>
<feature type="chain" id="PRO_5046299035" description="Metal ABC transporter permease" evidence="1">
    <location>
        <begin position="20"/>
        <end position="226"/>
    </location>
</feature>
<sequence>MKPFLALAFVGMLALPGHAASAPTVERIRGTIEAVEAGSITVRTIDGTTATLAMKTDVKVVALARSSLGAITDGAFVGAATKGDDPPRALEVHIFPEAMRGTGEGHREWDAIPDTLAGEGRVKSAMTNGTVKAATTPAPRVRSAMTNGTVARSAGASGDRMLTLTYDNGQSKVIAVSPQTPVVAYEPADRSAIRSGAKVFVIAERDGGTLTAVRAIVGKDGVTPPM</sequence>
<evidence type="ECO:0008006" key="4">
    <source>
        <dbReference type="Google" id="ProtNLM"/>
    </source>
</evidence>
<protein>
    <recommendedName>
        <fullName evidence="4">Metal ABC transporter permease</fullName>
    </recommendedName>
</protein>
<reference evidence="2" key="2">
    <citation type="submission" date="2021-08" db="EMBL/GenBank/DDBJ databases">
        <authorList>
            <person name="Tani A."/>
            <person name="Ola A."/>
            <person name="Ogura Y."/>
            <person name="Katsura K."/>
            <person name="Hayashi T."/>
        </authorList>
    </citation>
    <scope>NUCLEOTIDE SEQUENCE</scope>
    <source>
        <strain evidence="2">DSM 23632</strain>
    </source>
</reference>
<dbReference type="EMBL" id="BPRB01000084">
    <property type="protein sequence ID" value="GJE59553.1"/>
    <property type="molecule type" value="Genomic_DNA"/>
</dbReference>